<evidence type="ECO:0000313" key="2">
    <source>
        <dbReference type="EMBL" id="KAF5217825.1"/>
    </source>
</evidence>
<dbReference type="VEuPathDB" id="TriTrypDB:TcG_07298"/>
<dbReference type="VEuPathDB" id="TriTrypDB:TCSYLVIO_003602"/>
<dbReference type="Proteomes" id="UP000583944">
    <property type="component" value="Unassembled WGS sequence"/>
</dbReference>
<dbReference type="VEuPathDB" id="TriTrypDB:TcCLB.503407.10"/>
<evidence type="ECO:0000313" key="5">
    <source>
        <dbReference type="Proteomes" id="UP000583944"/>
    </source>
</evidence>
<protein>
    <submittedName>
        <fullName evidence="3">Uncharacterized protein</fullName>
    </submittedName>
</protein>
<dbReference type="VEuPathDB" id="TriTrypDB:TcBrA4_0096860"/>
<feature type="region of interest" description="Disordered" evidence="1">
    <location>
        <begin position="1"/>
        <end position="34"/>
    </location>
</feature>
<gene>
    <name evidence="3" type="ORF">C3747_339g8</name>
    <name evidence="2" type="ORF">ECC02_009295</name>
</gene>
<proteinExistence type="predicted"/>
<evidence type="ECO:0000256" key="1">
    <source>
        <dbReference type="SAM" id="MobiDB-lite"/>
    </source>
</evidence>
<reference evidence="2" key="3">
    <citation type="submission" date="2020-04" db="EMBL/GenBank/DDBJ databases">
        <authorList>
            <person name="Diaz Viraque F."/>
        </authorList>
    </citation>
    <scope>NUCLEOTIDE SEQUENCE</scope>
    <source>
        <strain evidence="2">Berenice</strain>
    </source>
</reference>
<sequence>MGQRGIFSSGSSSKRNPKGTKSRGCTQSPWMDRVLPTVPSDMEPAPLLAVEAAAARNSWLSTTESALTNEWKAGKKRQQMGVSSTSPRVPLTCPSVPFPASRSSGIWHASADDRETLEIPVGKDFFLALRAAWRKEPPTAERHKIPPPTDPRDLDEDYICFAIEEPVGNVMSPPVPLSYMVSEILVPQWTVDGLFDVPTVHKGI</sequence>
<name>A0A2V2V4U6_TRYCR</name>
<dbReference type="VEuPathDB" id="TriTrypDB:TcCL_ESM01460"/>
<dbReference type="VEuPathDB" id="TriTrypDB:ECC02_009295"/>
<accession>A0A2V2V4U6</accession>
<dbReference type="VEuPathDB" id="TriTrypDB:TcCLB.505193.20"/>
<dbReference type="VEuPathDB" id="TriTrypDB:BCY84_12137"/>
<dbReference type="VEuPathDB" id="TriTrypDB:C4B63_24g224"/>
<evidence type="ECO:0000313" key="4">
    <source>
        <dbReference type="Proteomes" id="UP000246078"/>
    </source>
</evidence>
<dbReference type="VEuPathDB" id="TriTrypDB:C3747_339g8"/>
<dbReference type="OrthoDB" id="238558at2759"/>
<dbReference type="AlphaFoldDB" id="A0A2V2V4U6"/>
<dbReference type="EMBL" id="PRFC01000339">
    <property type="protein sequence ID" value="PWU91369.1"/>
    <property type="molecule type" value="Genomic_DNA"/>
</dbReference>
<dbReference type="Proteomes" id="UP000246078">
    <property type="component" value="Unassembled WGS sequence"/>
</dbReference>
<reference evidence="2 5" key="2">
    <citation type="journal article" date="2019" name="Genome Biol. Evol.">
        <title>Nanopore Sequencing Significantly Improves Genome Assembly of the Protozoan Parasite Trypanosoma cruzi.</title>
        <authorList>
            <person name="Diaz-Viraque F."/>
            <person name="Pita S."/>
            <person name="Greif G."/>
            <person name="de Souza R.C.M."/>
            <person name="Iraola G."/>
            <person name="Robello C."/>
        </authorList>
    </citation>
    <scope>NUCLEOTIDE SEQUENCE [LARGE SCALE GENOMIC DNA]</scope>
    <source>
        <strain evidence="2 5">Berenice</strain>
    </source>
</reference>
<reference evidence="3 4" key="1">
    <citation type="journal article" date="2018" name="Microb. Genom.">
        <title>Expanding an expanded genome: long-read sequencing of Trypanosoma cruzi.</title>
        <authorList>
            <person name="Berna L."/>
            <person name="Rodriguez M."/>
            <person name="Chiribao M.L."/>
            <person name="Parodi-Talice A."/>
            <person name="Pita S."/>
            <person name="Rijo G."/>
            <person name="Alvarez-Valin F."/>
            <person name="Robello C."/>
        </authorList>
    </citation>
    <scope>NUCLEOTIDE SEQUENCE [LARGE SCALE GENOMIC DNA]</scope>
    <source>
        <strain evidence="3 4">TCC</strain>
    </source>
</reference>
<dbReference type="VEuPathDB" id="TriTrypDB:TcYC6_0086170"/>
<dbReference type="EMBL" id="JABDHM010000119">
    <property type="protein sequence ID" value="KAF5217825.1"/>
    <property type="molecule type" value="Genomic_DNA"/>
</dbReference>
<organism evidence="3 4">
    <name type="scientific">Trypanosoma cruzi</name>
    <dbReference type="NCBI Taxonomy" id="5693"/>
    <lineage>
        <taxon>Eukaryota</taxon>
        <taxon>Discoba</taxon>
        <taxon>Euglenozoa</taxon>
        <taxon>Kinetoplastea</taxon>
        <taxon>Metakinetoplastina</taxon>
        <taxon>Trypanosomatida</taxon>
        <taxon>Trypanosomatidae</taxon>
        <taxon>Trypanosoma</taxon>
        <taxon>Schizotrypanum</taxon>
    </lineage>
</organism>
<comment type="caution">
    <text evidence="3">The sequence shown here is derived from an EMBL/GenBank/DDBJ whole genome shotgun (WGS) entry which is preliminary data.</text>
</comment>
<evidence type="ECO:0000313" key="3">
    <source>
        <dbReference type="EMBL" id="PWU91369.1"/>
    </source>
</evidence>
<feature type="compositionally biased region" description="Polar residues" evidence="1">
    <location>
        <begin position="1"/>
        <end position="14"/>
    </location>
</feature>